<proteinExistence type="inferred from homology"/>
<evidence type="ECO:0000256" key="3">
    <source>
        <dbReference type="ARBA" id="ARBA00023027"/>
    </source>
</evidence>
<evidence type="ECO:0000256" key="1">
    <source>
        <dbReference type="ARBA" id="ARBA00005854"/>
    </source>
</evidence>
<dbReference type="SUPFAM" id="SSF52283">
    <property type="entry name" value="Formate/glycerate dehydrogenase catalytic domain-like"/>
    <property type="match status" value="1"/>
</dbReference>
<comment type="similarity">
    <text evidence="1 4">Belongs to the D-isomer specific 2-hydroxyacid dehydrogenase family.</text>
</comment>
<evidence type="ECO:0000259" key="5">
    <source>
        <dbReference type="Pfam" id="PF00389"/>
    </source>
</evidence>
<dbReference type="GO" id="GO:0016616">
    <property type="term" value="F:oxidoreductase activity, acting on the CH-OH group of donors, NAD or NADP as acceptor"/>
    <property type="evidence" value="ECO:0007669"/>
    <property type="project" value="InterPro"/>
</dbReference>
<organism evidence="7 8">
    <name type="scientific">Stella humosa</name>
    <dbReference type="NCBI Taxonomy" id="94"/>
    <lineage>
        <taxon>Bacteria</taxon>
        <taxon>Pseudomonadati</taxon>
        <taxon>Pseudomonadota</taxon>
        <taxon>Alphaproteobacteria</taxon>
        <taxon>Rhodospirillales</taxon>
        <taxon>Stellaceae</taxon>
        <taxon>Stella</taxon>
    </lineage>
</organism>
<keyword evidence="3" id="KW-0520">NAD</keyword>
<sequence length="318" mass="32485">MPVSTALSAPIVILSEPLPPAGMGALQAAAIAVRVLSEPMPEHLAAALPEAAAIVLVNEQPALTAAMIDAAPRLRIACRNGAGFDNFDVPALTRRGIPLLTTGDANADAVAEHALHLLLALARRGPAYDRAIKGGAWSRAPGAVELRDKTMAVVGWGRIGQRIGRLAEAFGMRVLPVDPAVSAAVPLASALAQADAVVLAMPLTPRTHHLIDTDALARMKPSAFLVNVARGPVVDQQALAAALTAGRLAGAGLDVLEQEPPSPDDPLLALDNVVLSPHVAASCPEAVARVAVACAEAVVRGLAGRFDGLTVVNPAVLA</sequence>
<evidence type="ECO:0000256" key="2">
    <source>
        <dbReference type="ARBA" id="ARBA00023002"/>
    </source>
</evidence>
<dbReference type="RefSeq" id="WP_170216691.1">
    <property type="nucleotide sequence ID" value="NZ_AP019700.1"/>
</dbReference>
<dbReference type="InterPro" id="IPR006140">
    <property type="entry name" value="D-isomer_DH_NAD-bd"/>
</dbReference>
<dbReference type="InterPro" id="IPR050223">
    <property type="entry name" value="D-isomer_2-hydroxyacid_DH"/>
</dbReference>
<evidence type="ECO:0000313" key="8">
    <source>
        <dbReference type="Proteomes" id="UP000278222"/>
    </source>
</evidence>
<evidence type="ECO:0000256" key="4">
    <source>
        <dbReference type="RuleBase" id="RU003719"/>
    </source>
</evidence>
<dbReference type="Gene3D" id="3.40.50.720">
    <property type="entry name" value="NAD(P)-binding Rossmann-like Domain"/>
    <property type="match status" value="2"/>
</dbReference>
<dbReference type="InterPro" id="IPR036291">
    <property type="entry name" value="NAD(P)-bd_dom_sf"/>
</dbReference>
<dbReference type="Pfam" id="PF00389">
    <property type="entry name" value="2-Hacid_dh"/>
    <property type="match status" value="1"/>
</dbReference>
<reference evidence="7 8" key="1">
    <citation type="submission" date="2018-11" db="EMBL/GenBank/DDBJ databases">
        <title>Genomic Encyclopedia of Type Strains, Phase IV (KMG-IV): sequencing the most valuable type-strain genomes for metagenomic binning, comparative biology and taxonomic classification.</title>
        <authorList>
            <person name="Goeker M."/>
        </authorList>
    </citation>
    <scope>NUCLEOTIDE SEQUENCE [LARGE SCALE GENOMIC DNA]</scope>
    <source>
        <strain evidence="7 8">DSM 5900</strain>
    </source>
</reference>
<dbReference type="GO" id="GO:0051287">
    <property type="term" value="F:NAD binding"/>
    <property type="evidence" value="ECO:0007669"/>
    <property type="project" value="InterPro"/>
</dbReference>
<dbReference type="Pfam" id="PF02826">
    <property type="entry name" value="2-Hacid_dh_C"/>
    <property type="match status" value="1"/>
</dbReference>
<dbReference type="PANTHER" id="PTHR10996">
    <property type="entry name" value="2-HYDROXYACID DEHYDROGENASE-RELATED"/>
    <property type="match status" value="1"/>
</dbReference>
<comment type="caution">
    <text evidence="7">The sequence shown here is derived from an EMBL/GenBank/DDBJ whole genome shotgun (WGS) entry which is preliminary data.</text>
</comment>
<dbReference type="PROSITE" id="PS00671">
    <property type="entry name" value="D_2_HYDROXYACID_DH_3"/>
    <property type="match status" value="1"/>
</dbReference>
<feature type="domain" description="D-isomer specific 2-hydroxyacid dehydrogenase NAD-binding" evidence="6">
    <location>
        <begin position="116"/>
        <end position="280"/>
    </location>
</feature>
<dbReference type="AlphaFoldDB" id="A0A3N1KJX8"/>
<gene>
    <name evidence="7" type="ORF">EDC65_4986</name>
</gene>
<dbReference type="FunFam" id="3.40.50.720:FF:000203">
    <property type="entry name" value="D-3-phosphoglycerate dehydrogenase (SerA)"/>
    <property type="match status" value="1"/>
</dbReference>
<name>A0A3N1KJX8_9PROT</name>
<dbReference type="Proteomes" id="UP000278222">
    <property type="component" value="Unassembled WGS sequence"/>
</dbReference>
<evidence type="ECO:0000313" key="7">
    <source>
        <dbReference type="EMBL" id="ROP81131.1"/>
    </source>
</evidence>
<accession>A0A3N1KJX8</accession>
<dbReference type="EMBL" id="RJKX01000018">
    <property type="protein sequence ID" value="ROP81131.1"/>
    <property type="molecule type" value="Genomic_DNA"/>
</dbReference>
<feature type="domain" description="D-isomer specific 2-hydroxyacid dehydrogenase catalytic" evidence="5">
    <location>
        <begin position="12"/>
        <end position="305"/>
    </location>
</feature>
<keyword evidence="8" id="KW-1185">Reference proteome</keyword>
<dbReference type="InterPro" id="IPR006139">
    <property type="entry name" value="D-isomer_2_OHA_DH_cat_dom"/>
</dbReference>
<dbReference type="InterPro" id="IPR029753">
    <property type="entry name" value="D-isomer_DH_CS"/>
</dbReference>
<evidence type="ECO:0000259" key="6">
    <source>
        <dbReference type="Pfam" id="PF02826"/>
    </source>
</evidence>
<protein>
    <submittedName>
        <fullName evidence="7">D-3-phosphoglycerate dehydrogenase</fullName>
    </submittedName>
</protein>
<keyword evidence="2 4" id="KW-0560">Oxidoreductase</keyword>
<dbReference type="SUPFAM" id="SSF51735">
    <property type="entry name" value="NAD(P)-binding Rossmann-fold domains"/>
    <property type="match status" value="1"/>
</dbReference>